<reference evidence="1 2" key="1">
    <citation type="journal article" date="2015" name="Genome Announc.">
        <title>Draft Genome Sequence and Gene Annotation of the Entomopathogenic Fungus Verticillium hemipterigenum.</title>
        <authorList>
            <person name="Horn F."/>
            <person name="Habel A."/>
            <person name="Scharf D.H."/>
            <person name="Dworschak J."/>
            <person name="Brakhage A.A."/>
            <person name="Guthke R."/>
            <person name="Hertweck C."/>
            <person name="Linde J."/>
        </authorList>
    </citation>
    <scope>NUCLEOTIDE SEQUENCE [LARGE SCALE GENOMIC DNA]</scope>
</reference>
<organism evidence="1 2">
    <name type="scientific">[Torrubiella] hemipterigena</name>
    <dbReference type="NCBI Taxonomy" id="1531966"/>
    <lineage>
        <taxon>Eukaryota</taxon>
        <taxon>Fungi</taxon>
        <taxon>Dikarya</taxon>
        <taxon>Ascomycota</taxon>
        <taxon>Pezizomycotina</taxon>
        <taxon>Sordariomycetes</taxon>
        <taxon>Hypocreomycetidae</taxon>
        <taxon>Hypocreales</taxon>
        <taxon>Clavicipitaceae</taxon>
        <taxon>Clavicipitaceae incertae sedis</taxon>
        <taxon>'Torrubiella' clade</taxon>
    </lineage>
</organism>
<dbReference type="EMBL" id="CDHN01000001">
    <property type="protein sequence ID" value="CEJ80180.1"/>
    <property type="molecule type" value="Genomic_DNA"/>
</dbReference>
<accession>A0A0A1T286</accession>
<dbReference type="Proteomes" id="UP000039046">
    <property type="component" value="Unassembled WGS sequence"/>
</dbReference>
<keyword evidence="2" id="KW-1185">Reference proteome</keyword>
<evidence type="ECO:0000313" key="2">
    <source>
        <dbReference type="Proteomes" id="UP000039046"/>
    </source>
</evidence>
<protein>
    <submittedName>
        <fullName evidence="1">Uncharacterized protein</fullName>
    </submittedName>
</protein>
<proteinExistence type="predicted"/>
<dbReference type="HOGENOM" id="CLU_1826640_0_0_1"/>
<sequence>MCLCYLLDRIVVLPSTLPPTLLLPIWNKEHPILTFHNWLSSEETQSSCSATAHPLWKPSFVNTAATHRSFKTRLPAYSTPQTHTDKLAVSPLPQIGCSVIAQPSRSIWNLQPLDPAEGSPFFVVLPGTELVKARSGNNRSG</sequence>
<dbReference type="AlphaFoldDB" id="A0A0A1T286"/>
<gene>
    <name evidence="1" type="ORF">VHEMI00381</name>
</gene>
<name>A0A0A1T286_9HYPO</name>
<evidence type="ECO:0000313" key="1">
    <source>
        <dbReference type="EMBL" id="CEJ80180.1"/>
    </source>
</evidence>